<dbReference type="Gene3D" id="3.40.50.360">
    <property type="match status" value="1"/>
</dbReference>
<reference evidence="2 3" key="1">
    <citation type="submission" date="2021-01" db="EMBL/GenBank/DDBJ databases">
        <title>FDA dAtabase for Regulatory Grade micrObial Sequences (FDA-ARGOS): Supporting development and validation of Infectious Disease Dx tests.</title>
        <authorList>
            <person name="Sproer C."/>
            <person name="Gronow S."/>
            <person name="Severitt S."/>
            <person name="Schroder I."/>
            <person name="Tallon L."/>
            <person name="Sadzewicz L."/>
            <person name="Zhao X."/>
            <person name="Boylan J."/>
            <person name="Ott S."/>
            <person name="Bowen H."/>
            <person name="Vavikolanu K."/>
            <person name="Mehta A."/>
            <person name="Aluvathingal J."/>
            <person name="Nadendla S."/>
            <person name="Lowell S."/>
            <person name="Myers T."/>
            <person name="Yan Y."/>
            <person name="Sichtig H."/>
        </authorList>
    </citation>
    <scope>NUCLEOTIDE SEQUENCE [LARGE SCALE GENOMIC DNA]</scope>
    <source>
        <strain evidence="2 3">FDAARGOS_1131</strain>
    </source>
</reference>
<dbReference type="GO" id="GO:0016491">
    <property type="term" value="F:oxidoreductase activity"/>
    <property type="evidence" value="ECO:0007669"/>
    <property type="project" value="InterPro"/>
</dbReference>
<name>A0A9Q7EC29_MYROD</name>
<dbReference type="RefSeq" id="WP_081474136.1">
    <property type="nucleotide sequence ID" value="NZ_CP139975.1"/>
</dbReference>
<dbReference type="EMBL" id="CP068108">
    <property type="protein sequence ID" value="QQU01999.1"/>
    <property type="molecule type" value="Genomic_DNA"/>
</dbReference>
<protein>
    <submittedName>
        <fullName evidence="2">Flavodoxin family protein</fullName>
    </submittedName>
</protein>
<evidence type="ECO:0000313" key="3">
    <source>
        <dbReference type="Proteomes" id="UP000596202"/>
    </source>
</evidence>
<sequence length="47" mass="5776">MKDEYSFQNKEDDFFVVVEHLVNKYDILIFVIPVYWYSMSGVMKIFF</sequence>
<dbReference type="SUPFAM" id="SSF52218">
    <property type="entry name" value="Flavoproteins"/>
    <property type="match status" value="1"/>
</dbReference>
<gene>
    <name evidence="2" type="ORF">I6I88_07005</name>
</gene>
<accession>A0A9Q7EC29</accession>
<dbReference type="OrthoDB" id="9805976at2"/>
<dbReference type="InterPro" id="IPR029039">
    <property type="entry name" value="Flavoprotein-like_sf"/>
</dbReference>
<evidence type="ECO:0000259" key="1">
    <source>
        <dbReference type="Pfam" id="PF03358"/>
    </source>
</evidence>
<dbReference type="AlphaFoldDB" id="A0A9Q7EC29"/>
<evidence type="ECO:0000313" key="2">
    <source>
        <dbReference type="EMBL" id="QQU01999.1"/>
    </source>
</evidence>
<dbReference type="Proteomes" id="UP000596202">
    <property type="component" value="Chromosome"/>
</dbReference>
<feature type="domain" description="NADPH-dependent FMN reductase-like" evidence="1">
    <location>
        <begin position="18"/>
        <end position="47"/>
    </location>
</feature>
<proteinExistence type="predicted"/>
<dbReference type="InterPro" id="IPR005025">
    <property type="entry name" value="FMN_Rdtase-like_dom"/>
</dbReference>
<organism evidence="2 3">
    <name type="scientific">Myroides odoratus</name>
    <name type="common">Flavobacterium odoratum</name>
    <dbReference type="NCBI Taxonomy" id="256"/>
    <lineage>
        <taxon>Bacteria</taxon>
        <taxon>Pseudomonadati</taxon>
        <taxon>Bacteroidota</taxon>
        <taxon>Flavobacteriia</taxon>
        <taxon>Flavobacteriales</taxon>
        <taxon>Flavobacteriaceae</taxon>
        <taxon>Myroides</taxon>
    </lineage>
</organism>
<dbReference type="Pfam" id="PF03358">
    <property type="entry name" value="FMN_red"/>
    <property type="match status" value="1"/>
</dbReference>